<evidence type="ECO:0000256" key="1">
    <source>
        <dbReference type="ARBA" id="ARBA00006865"/>
    </source>
</evidence>
<dbReference type="InterPro" id="IPR013320">
    <property type="entry name" value="ConA-like_dom_sf"/>
</dbReference>
<dbReference type="InterPro" id="IPR050546">
    <property type="entry name" value="Glycosyl_Hydrlase_16"/>
</dbReference>
<accession>A0ABW2IHI4</accession>
<dbReference type="Gene3D" id="2.60.120.200">
    <property type="match status" value="1"/>
</dbReference>
<comment type="caution">
    <text evidence="4">The sequence shown here is derived from an EMBL/GenBank/DDBJ whole genome shotgun (WGS) entry which is preliminary data.</text>
</comment>
<dbReference type="PROSITE" id="PS51257">
    <property type="entry name" value="PROKAR_LIPOPROTEIN"/>
    <property type="match status" value="1"/>
</dbReference>
<keyword evidence="5" id="KW-1185">Reference proteome</keyword>
<evidence type="ECO:0000259" key="3">
    <source>
        <dbReference type="PROSITE" id="PS51762"/>
    </source>
</evidence>
<evidence type="ECO:0000313" key="5">
    <source>
        <dbReference type="Proteomes" id="UP001596492"/>
    </source>
</evidence>
<reference evidence="5" key="1">
    <citation type="journal article" date="2019" name="Int. J. Syst. Evol. Microbiol.">
        <title>The Global Catalogue of Microorganisms (GCM) 10K type strain sequencing project: providing services to taxonomists for standard genome sequencing and annotation.</title>
        <authorList>
            <consortium name="The Broad Institute Genomics Platform"/>
            <consortium name="The Broad Institute Genome Sequencing Center for Infectious Disease"/>
            <person name="Wu L."/>
            <person name="Ma J."/>
        </authorList>
    </citation>
    <scope>NUCLEOTIDE SEQUENCE [LARGE SCALE GENOMIC DNA]</scope>
    <source>
        <strain evidence="5">CCUG 51308</strain>
    </source>
</reference>
<dbReference type="Pfam" id="PF00722">
    <property type="entry name" value="Glyco_hydro_16"/>
    <property type="match status" value="1"/>
</dbReference>
<dbReference type="PROSITE" id="PS51762">
    <property type="entry name" value="GH16_2"/>
    <property type="match status" value="1"/>
</dbReference>
<proteinExistence type="inferred from homology"/>
<dbReference type="Gene3D" id="2.60.120.260">
    <property type="entry name" value="Galactose-binding domain-like"/>
    <property type="match status" value="1"/>
</dbReference>
<name>A0ABW2IHI4_9PROT</name>
<organism evidence="4 5">
    <name type="scientific">Hirschia litorea</name>
    <dbReference type="NCBI Taxonomy" id="1199156"/>
    <lineage>
        <taxon>Bacteria</taxon>
        <taxon>Pseudomonadati</taxon>
        <taxon>Pseudomonadota</taxon>
        <taxon>Alphaproteobacteria</taxon>
        <taxon>Hyphomonadales</taxon>
        <taxon>Hyphomonadaceae</taxon>
        <taxon>Hirschia</taxon>
    </lineage>
</organism>
<dbReference type="InterPro" id="IPR000757">
    <property type="entry name" value="Beta-glucanase-like"/>
</dbReference>
<dbReference type="PANTHER" id="PTHR10963:SF55">
    <property type="entry name" value="GLYCOSIDE HYDROLASE FAMILY 16 PROTEIN"/>
    <property type="match status" value="1"/>
</dbReference>
<feature type="chain" id="PRO_5046478990" evidence="2">
    <location>
        <begin position="18"/>
        <end position="496"/>
    </location>
</feature>
<feature type="domain" description="GH16" evidence="3">
    <location>
        <begin position="46"/>
        <end position="316"/>
    </location>
</feature>
<dbReference type="SUPFAM" id="SSF49899">
    <property type="entry name" value="Concanavalin A-like lectins/glucanases"/>
    <property type="match status" value="1"/>
</dbReference>
<dbReference type="Proteomes" id="UP001596492">
    <property type="component" value="Unassembled WGS sequence"/>
</dbReference>
<dbReference type="EMBL" id="JBHTBR010000002">
    <property type="protein sequence ID" value="MFC7290560.1"/>
    <property type="molecule type" value="Genomic_DNA"/>
</dbReference>
<gene>
    <name evidence="4" type="ORF">ACFQS8_02940</name>
</gene>
<keyword evidence="2" id="KW-0732">Signal</keyword>
<dbReference type="RefSeq" id="WP_382166575.1">
    <property type="nucleotide sequence ID" value="NZ_JBHTBR010000002.1"/>
</dbReference>
<evidence type="ECO:0000256" key="2">
    <source>
        <dbReference type="SAM" id="SignalP"/>
    </source>
</evidence>
<evidence type="ECO:0000313" key="4">
    <source>
        <dbReference type="EMBL" id="MFC7290560.1"/>
    </source>
</evidence>
<protein>
    <submittedName>
        <fullName evidence="4">Family 16 glycosylhydrolase</fullName>
    </submittedName>
</protein>
<feature type="signal peptide" evidence="2">
    <location>
        <begin position="1"/>
        <end position="17"/>
    </location>
</feature>
<dbReference type="PANTHER" id="PTHR10963">
    <property type="entry name" value="GLYCOSYL HYDROLASE-RELATED"/>
    <property type="match status" value="1"/>
</dbReference>
<comment type="similarity">
    <text evidence="1">Belongs to the glycosyl hydrolase 16 family.</text>
</comment>
<sequence length="496" mass="56283">MRLSLLSLVFVPSLAIAGCNGPVSETKPISEDVKPAVEKVLQVSGSEISPASDPTNEGGWVLNPDISDEFNGSEIDHDKWLVQGKDNDFYIWKGRAPSQFAPHNVILEDGLLKLRSQWEPDYAFAQETYADGAHNDPYGMLEGKPVPVTTAAIVSKKRFLNGYMEVRSKANPSSMTSAFWAIGFEQELDIFEQMGKPQTQGSISGNKTKLTVHDWSPPAIRPTRAFGYSHKLDHNVSEQFHTYGAEWGVDYLKFYIDGELQFHQTRESLGLDWVLNNPMELWLDSEIFKWLGVPTEDELPNDFEIDYVRVWQKPSTNLLQKHEAFFGFEGPMLFEDVEKPLDLLPEDATDNEYQKFWVIDEAAKNNFRITKNRWYNGVNSLKYVSRSGQPDLEIKTPEGGIQLAPGEYELSFKILLKNGIQPKKLRVSLTSPEVVIEPFQLEPQTRGKWITLKQRFTKDSASHENDQLKLEILSDDVLNGGTDFFLDDIRIEAVKS</sequence>